<organism evidence="2 3">
    <name type="scientific">Symbiodinium microadriaticum</name>
    <name type="common">Dinoflagellate</name>
    <name type="synonym">Zooxanthella microadriatica</name>
    <dbReference type="NCBI Taxonomy" id="2951"/>
    <lineage>
        <taxon>Eukaryota</taxon>
        <taxon>Sar</taxon>
        <taxon>Alveolata</taxon>
        <taxon>Dinophyceae</taxon>
        <taxon>Suessiales</taxon>
        <taxon>Symbiodiniaceae</taxon>
        <taxon>Symbiodinium</taxon>
    </lineage>
</organism>
<dbReference type="Proteomes" id="UP000186817">
    <property type="component" value="Unassembled WGS sequence"/>
</dbReference>
<dbReference type="EMBL" id="LSRX01000028">
    <property type="protein sequence ID" value="OLQ13441.1"/>
    <property type="molecule type" value="Genomic_DNA"/>
</dbReference>
<evidence type="ECO:0000313" key="3">
    <source>
        <dbReference type="Proteomes" id="UP000186817"/>
    </source>
</evidence>
<evidence type="ECO:0000256" key="1">
    <source>
        <dbReference type="SAM" id="Phobius"/>
    </source>
</evidence>
<sequence>MAVSENGQDRVARALREVFGGKMELQGALLRQVRLPASTGPEQMQPDHDSFKAHADRATVAAYHHSAVVYLNGRPEFRGGERCKTLVVVSLESLSDVVLLALAMQASEGSSSFLAPLLAPLALLRVPTPPADSVLPPLPAPPQVLRWFPYEVLFFYQVGEGEFVGWHAVGWWCFCEFPWLWVVWWLLLWTWLAW</sequence>
<dbReference type="OrthoDB" id="10521659at2759"/>
<keyword evidence="1" id="KW-0472">Membrane</keyword>
<dbReference type="AlphaFoldDB" id="A0A1Q9F1B3"/>
<comment type="caution">
    <text evidence="2">The sequence shown here is derived from an EMBL/GenBank/DDBJ whole genome shotgun (WGS) entry which is preliminary data.</text>
</comment>
<gene>
    <name evidence="2" type="ORF">AK812_SmicGene2570</name>
</gene>
<evidence type="ECO:0000313" key="2">
    <source>
        <dbReference type="EMBL" id="OLQ13441.1"/>
    </source>
</evidence>
<keyword evidence="3" id="KW-1185">Reference proteome</keyword>
<reference evidence="2 3" key="1">
    <citation type="submission" date="2016-02" db="EMBL/GenBank/DDBJ databases">
        <title>Genome analysis of coral dinoflagellate symbionts highlights evolutionary adaptations to a symbiotic lifestyle.</title>
        <authorList>
            <person name="Aranda M."/>
            <person name="Li Y."/>
            <person name="Liew Y.J."/>
            <person name="Baumgarten S."/>
            <person name="Simakov O."/>
            <person name="Wilson M."/>
            <person name="Piel J."/>
            <person name="Ashoor H."/>
            <person name="Bougouffa S."/>
            <person name="Bajic V.B."/>
            <person name="Ryu T."/>
            <person name="Ravasi T."/>
            <person name="Bayer T."/>
            <person name="Micklem G."/>
            <person name="Kim H."/>
            <person name="Bhak J."/>
            <person name="Lajeunesse T.C."/>
            <person name="Voolstra C.R."/>
        </authorList>
    </citation>
    <scope>NUCLEOTIDE SEQUENCE [LARGE SCALE GENOMIC DNA]</scope>
    <source>
        <strain evidence="2 3">CCMP2467</strain>
    </source>
</reference>
<keyword evidence="1" id="KW-1133">Transmembrane helix</keyword>
<proteinExistence type="predicted"/>
<name>A0A1Q9F1B3_SYMMI</name>
<keyword evidence="1" id="KW-0812">Transmembrane</keyword>
<accession>A0A1Q9F1B3</accession>
<protein>
    <submittedName>
        <fullName evidence="2">Uncharacterized protein</fullName>
    </submittedName>
</protein>
<feature type="transmembrane region" description="Helical" evidence="1">
    <location>
        <begin position="169"/>
        <end position="192"/>
    </location>
</feature>